<dbReference type="InterPro" id="IPR000620">
    <property type="entry name" value="EamA_dom"/>
</dbReference>
<feature type="transmembrane region" description="Helical" evidence="6">
    <location>
        <begin position="79"/>
        <end position="99"/>
    </location>
</feature>
<name>A0A3A3FI01_9BURK</name>
<dbReference type="PANTHER" id="PTHR42920">
    <property type="entry name" value="OS03G0707200 PROTEIN-RELATED"/>
    <property type="match status" value="1"/>
</dbReference>
<keyword evidence="2" id="KW-1003">Cell membrane</keyword>
<feature type="transmembrane region" description="Helical" evidence="6">
    <location>
        <begin position="269"/>
        <end position="298"/>
    </location>
</feature>
<sequence>MPSTSFSAPDRRAFLIGLAIAIAGAVLFSAKAIVAKLLYRHNIDAVTLLAFRMMFSMPFFVAVAIWKSRTEPSLTNGEWVRIVLMGLLGYYLSSFLDFLGLEHISAGLERLILFLTPSFVLLLSVAFLKKRITGLEWLALGTAYLGTVLVFLHDVRLGGSNVVLGSVFVLGSAFTYAVYLLMSGEMVRRVGSIRLVAYAMCVSSVACIAQFFLLRPASMLVQPMEVYGLSLFNAVFCTVFPVFMTMVAVSRIGAPTTSQAGMIGPVSTLFLGALILGEPITGIQLAGTALVLTGIYLLSKKRA</sequence>
<dbReference type="PROSITE" id="PS51318">
    <property type="entry name" value="TAT"/>
    <property type="match status" value="1"/>
</dbReference>
<dbReference type="RefSeq" id="WP_119770289.1">
    <property type="nucleotide sequence ID" value="NZ_QYUO01000002.1"/>
</dbReference>
<evidence type="ECO:0000256" key="3">
    <source>
        <dbReference type="ARBA" id="ARBA00022692"/>
    </source>
</evidence>
<dbReference type="InterPro" id="IPR051258">
    <property type="entry name" value="Diverse_Substrate_Transporter"/>
</dbReference>
<keyword evidence="5 6" id="KW-0472">Membrane</keyword>
<dbReference type="SUPFAM" id="SSF103481">
    <property type="entry name" value="Multidrug resistance efflux transporter EmrE"/>
    <property type="match status" value="2"/>
</dbReference>
<feature type="transmembrane region" description="Helical" evidence="6">
    <location>
        <begin position="162"/>
        <end position="183"/>
    </location>
</feature>
<feature type="transmembrane region" description="Helical" evidence="6">
    <location>
        <begin position="195"/>
        <end position="214"/>
    </location>
</feature>
<dbReference type="GO" id="GO:0005886">
    <property type="term" value="C:plasma membrane"/>
    <property type="evidence" value="ECO:0007669"/>
    <property type="project" value="UniProtKB-SubCell"/>
</dbReference>
<feature type="domain" description="EamA" evidence="7">
    <location>
        <begin position="164"/>
        <end position="299"/>
    </location>
</feature>
<gene>
    <name evidence="8" type="ORF">D3871_16895</name>
</gene>
<dbReference type="EMBL" id="QYUO01000002">
    <property type="protein sequence ID" value="RJF95138.1"/>
    <property type="molecule type" value="Genomic_DNA"/>
</dbReference>
<proteinExistence type="predicted"/>
<evidence type="ECO:0000256" key="4">
    <source>
        <dbReference type="ARBA" id="ARBA00022989"/>
    </source>
</evidence>
<evidence type="ECO:0000256" key="6">
    <source>
        <dbReference type="SAM" id="Phobius"/>
    </source>
</evidence>
<protein>
    <submittedName>
        <fullName evidence="8">DMT family transporter</fullName>
    </submittedName>
</protein>
<feature type="transmembrane region" description="Helical" evidence="6">
    <location>
        <begin position="134"/>
        <end position="155"/>
    </location>
</feature>
<dbReference type="AlphaFoldDB" id="A0A3A3FI01"/>
<evidence type="ECO:0000313" key="9">
    <source>
        <dbReference type="Proteomes" id="UP000265955"/>
    </source>
</evidence>
<evidence type="ECO:0000256" key="2">
    <source>
        <dbReference type="ARBA" id="ARBA00022475"/>
    </source>
</evidence>
<feature type="transmembrane region" description="Helical" evidence="6">
    <location>
        <begin position="46"/>
        <end position="67"/>
    </location>
</feature>
<dbReference type="InterPro" id="IPR037185">
    <property type="entry name" value="EmrE-like"/>
</dbReference>
<feature type="transmembrane region" description="Helical" evidence="6">
    <location>
        <begin position="226"/>
        <end position="249"/>
    </location>
</feature>
<dbReference type="Pfam" id="PF00892">
    <property type="entry name" value="EamA"/>
    <property type="match status" value="2"/>
</dbReference>
<dbReference type="Gene3D" id="1.10.3730.20">
    <property type="match status" value="1"/>
</dbReference>
<dbReference type="Proteomes" id="UP000265955">
    <property type="component" value="Unassembled WGS sequence"/>
</dbReference>
<feature type="transmembrane region" description="Helical" evidence="6">
    <location>
        <begin position="111"/>
        <end position="128"/>
    </location>
</feature>
<comment type="caution">
    <text evidence="8">The sequence shown here is derived from an EMBL/GenBank/DDBJ whole genome shotgun (WGS) entry which is preliminary data.</text>
</comment>
<keyword evidence="3 6" id="KW-0812">Transmembrane</keyword>
<dbReference type="PANTHER" id="PTHR42920:SF5">
    <property type="entry name" value="EAMA DOMAIN-CONTAINING PROTEIN"/>
    <property type="match status" value="1"/>
</dbReference>
<evidence type="ECO:0000256" key="1">
    <source>
        <dbReference type="ARBA" id="ARBA00004651"/>
    </source>
</evidence>
<reference evidence="9" key="1">
    <citation type="submission" date="2018-09" db="EMBL/GenBank/DDBJ databases">
        <authorList>
            <person name="Zhu H."/>
        </authorList>
    </citation>
    <scope>NUCLEOTIDE SEQUENCE [LARGE SCALE GENOMIC DNA]</scope>
    <source>
        <strain evidence="9">K1R23-30</strain>
    </source>
</reference>
<organism evidence="8 9">
    <name type="scientific">Noviherbaspirillum saxi</name>
    <dbReference type="NCBI Taxonomy" id="2320863"/>
    <lineage>
        <taxon>Bacteria</taxon>
        <taxon>Pseudomonadati</taxon>
        <taxon>Pseudomonadota</taxon>
        <taxon>Betaproteobacteria</taxon>
        <taxon>Burkholderiales</taxon>
        <taxon>Oxalobacteraceae</taxon>
        <taxon>Noviherbaspirillum</taxon>
    </lineage>
</organism>
<feature type="transmembrane region" description="Helical" evidence="6">
    <location>
        <begin position="12"/>
        <end position="34"/>
    </location>
</feature>
<keyword evidence="9" id="KW-1185">Reference proteome</keyword>
<evidence type="ECO:0000256" key="5">
    <source>
        <dbReference type="ARBA" id="ARBA00023136"/>
    </source>
</evidence>
<keyword evidence="4 6" id="KW-1133">Transmembrane helix</keyword>
<dbReference type="OrthoDB" id="9813617at2"/>
<accession>A0A3A3FI01</accession>
<comment type="subcellular location">
    <subcellularLocation>
        <location evidence="1">Cell membrane</location>
        <topology evidence="1">Multi-pass membrane protein</topology>
    </subcellularLocation>
</comment>
<evidence type="ECO:0000259" key="7">
    <source>
        <dbReference type="Pfam" id="PF00892"/>
    </source>
</evidence>
<evidence type="ECO:0000313" key="8">
    <source>
        <dbReference type="EMBL" id="RJF95138.1"/>
    </source>
</evidence>
<feature type="domain" description="EamA" evidence="7">
    <location>
        <begin position="16"/>
        <end position="151"/>
    </location>
</feature>
<dbReference type="InterPro" id="IPR006311">
    <property type="entry name" value="TAT_signal"/>
</dbReference>